<proteinExistence type="predicted"/>
<reference evidence="1" key="2">
    <citation type="journal article" date="2015" name="Data Brief">
        <title>Shoot transcriptome of the giant reed, Arundo donax.</title>
        <authorList>
            <person name="Barrero R.A."/>
            <person name="Guerrero F.D."/>
            <person name="Moolhuijzen P."/>
            <person name="Goolsby J.A."/>
            <person name="Tidwell J."/>
            <person name="Bellgard S.E."/>
            <person name="Bellgard M.I."/>
        </authorList>
    </citation>
    <scope>NUCLEOTIDE SEQUENCE</scope>
    <source>
        <tissue evidence="1">Shoot tissue taken approximately 20 cm above the soil surface</tissue>
    </source>
</reference>
<reference evidence="1" key="1">
    <citation type="submission" date="2014-09" db="EMBL/GenBank/DDBJ databases">
        <authorList>
            <person name="Magalhaes I.L.F."/>
            <person name="Oliveira U."/>
            <person name="Santos F.R."/>
            <person name="Vidigal T.H.D.A."/>
            <person name="Brescovit A.D."/>
            <person name="Santos A.J."/>
        </authorList>
    </citation>
    <scope>NUCLEOTIDE SEQUENCE</scope>
    <source>
        <tissue evidence="1">Shoot tissue taken approximately 20 cm above the soil surface</tissue>
    </source>
</reference>
<dbReference type="EMBL" id="GBRH01274663">
    <property type="protein sequence ID" value="JAD23232.1"/>
    <property type="molecule type" value="Transcribed_RNA"/>
</dbReference>
<name>A0A0A8YL51_ARUDO</name>
<protein>
    <submittedName>
        <fullName evidence="1">Uncharacterized protein</fullName>
    </submittedName>
</protein>
<accession>A0A0A8YL51</accession>
<evidence type="ECO:0000313" key="1">
    <source>
        <dbReference type="EMBL" id="JAD23232.1"/>
    </source>
</evidence>
<organism evidence="1">
    <name type="scientific">Arundo donax</name>
    <name type="common">Giant reed</name>
    <name type="synonym">Donax arundinaceus</name>
    <dbReference type="NCBI Taxonomy" id="35708"/>
    <lineage>
        <taxon>Eukaryota</taxon>
        <taxon>Viridiplantae</taxon>
        <taxon>Streptophyta</taxon>
        <taxon>Embryophyta</taxon>
        <taxon>Tracheophyta</taxon>
        <taxon>Spermatophyta</taxon>
        <taxon>Magnoliopsida</taxon>
        <taxon>Liliopsida</taxon>
        <taxon>Poales</taxon>
        <taxon>Poaceae</taxon>
        <taxon>PACMAD clade</taxon>
        <taxon>Arundinoideae</taxon>
        <taxon>Arundineae</taxon>
        <taxon>Arundo</taxon>
    </lineage>
</organism>
<dbReference type="AlphaFoldDB" id="A0A0A8YL51"/>
<sequence length="46" mass="5212">MQLANTHLRFVPQLPEPINSSRGVWSKCQSTTKYLDSLLVTIIDIP</sequence>